<dbReference type="RefSeq" id="WP_243859315.1">
    <property type="nucleotide sequence ID" value="NZ_FOWW01000014.1"/>
</dbReference>
<dbReference type="Proteomes" id="UP000198727">
    <property type="component" value="Unassembled WGS sequence"/>
</dbReference>
<sequence length="194" mass="20741">MATENIVRAALGERAFVVRPGQITGPGDYMDRFGYWPARLSRGGRAIGPDAPDQPIQHVDVRDLAAWIVTAGKERIGGAFDAVGPTPRLGAVLRDMTDLVAGGTELVPVPLDTLVAAGVRPWSGPRSLPLWLPASRHGLVSHDATRSWDAGPRIRPLAETVHATLAEERARGLDRPRQAGLTPAEETELLRSAG</sequence>
<feature type="region of interest" description="Disordered" evidence="1">
    <location>
        <begin position="170"/>
        <end position="194"/>
    </location>
</feature>
<evidence type="ECO:0000313" key="2">
    <source>
        <dbReference type="EMBL" id="SFQ71883.1"/>
    </source>
</evidence>
<dbReference type="SUPFAM" id="SSF51735">
    <property type="entry name" value="NAD(P)-binding Rossmann-fold domains"/>
    <property type="match status" value="1"/>
</dbReference>
<evidence type="ECO:0000313" key="3">
    <source>
        <dbReference type="Proteomes" id="UP000198727"/>
    </source>
</evidence>
<proteinExistence type="predicted"/>
<gene>
    <name evidence="2" type="ORF">SAMN05421810_11486</name>
</gene>
<organism evidence="2 3">
    <name type="scientific">Amycolatopsis arida</name>
    <dbReference type="NCBI Taxonomy" id="587909"/>
    <lineage>
        <taxon>Bacteria</taxon>
        <taxon>Bacillati</taxon>
        <taxon>Actinomycetota</taxon>
        <taxon>Actinomycetes</taxon>
        <taxon>Pseudonocardiales</taxon>
        <taxon>Pseudonocardiaceae</taxon>
        <taxon>Amycolatopsis</taxon>
    </lineage>
</organism>
<evidence type="ECO:0008006" key="4">
    <source>
        <dbReference type="Google" id="ProtNLM"/>
    </source>
</evidence>
<name>A0A1I6AT62_9PSEU</name>
<reference evidence="3" key="1">
    <citation type="submission" date="2016-10" db="EMBL/GenBank/DDBJ databases">
        <authorList>
            <person name="Varghese N."/>
            <person name="Submissions S."/>
        </authorList>
    </citation>
    <scope>NUCLEOTIDE SEQUENCE [LARGE SCALE GENOMIC DNA]</scope>
    <source>
        <strain evidence="3">CGMCC 4.5579</strain>
    </source>
</reference>
<dbReference type="EMBL" id="FOWW01000014">
    <property type="protein sequence ID" value="SFQ71883.1"/>
    <property type="molecule type" value="Genomic_DNA"/>
</dbReference>
<keyword evidence="3" id="KW-1185">Reference proteome</keyword>
<dbReference type="Gene3D" id="3.40.50.720">
    <property type="entry name" value="NAD(P)-binding Rossmann-like Domain"/>
    <property type="match status" value="1"/>
</dbReference>
<protein>
    <recommendedName>
        <fullName evidence="4">Nucleoside-diphosphate-sugar epimerase</fullName>
    </recommendedName>
</protein>
<dbReference type="InterPro" id="IPR036291">
    <property type="entry name" value="NAD(P)-bd_dom_sf"/>
</dbReference>
<dbReference type="AlphaFoldDB" id="A0A1I6AT62"/>
<dbReference type="STRING" id="587909.SAMN05421810_11486"/>
<evidence type="ECO:0000256" key="1">
    <source>
        <dbReference type="SAM" id="MobiDB-lite"/>
    </source>
</evidence>
<accession>A0A1I6AT62</accession>